<dbReference type="GO" id="GO:0009317">
    <property type="term" value="C:acetyl-CoA carboxylase complex"/>
    <property type="evidence" value="ECO:0007669"/>
    <property type="project" value="InterPro"/>
</dbReference>
<evidence type="ECO:0000256" key="5">
    <source>
        <dbReference type="ARBA" id="ARBA00023098"/>
    </source>
</evidence>
<evidence type="ECO:0000256" key="3">
    <source>
        <dbReference type="ARBA" id="ARBA00022516"/>
    </source>
</evidence>
<dbReference type="Pfam" id="PF00364">
    <property type="entry name" value="Biotin_lipoyl"/>
    <property type="match status" value="1"/>
</dbReference>
<dbReference type="InterPro" id="IPR011053">
    <property type="entry name" value="Single_hybrid_motif"/>
</dbReference>
<evidence type="ECO:0000313" key="9">
    <source>
        <dbReference type="EMBL" id="SUZ80150.1"/>
    </source>
</evidence>
<dbReference type="InterPro" id="IPR000089">
    <property type="entry name" value="Biotin_lipoyl"/>
</dbReference>
<evidence type="ECO:0000256" key="4">
    <source>
        <dbReference type="ARBA" id="ARBA00022832"/>
    </source>
</evidence>
<evidence type="ECO:0000256" key="7">
    <source>
        <dbReference type="ARBA" id="ARBA00023267"/>
    </source>
</evidence>
<sequence length="147" mass="16843">MNIKEIQDIINFIKKTDLDDVSIETENYKIRVKKNNAEVIQLKEKKKIPVKIENDEIKLTEESEIETNHITIKSPMIGTLYRSPNPESEPYINEGDTINAGQTICIIEAMKLFNEIESEFSGKVIKILVDDTSPVEFDQPLFIIDTS</sequence>
<dbReference type="PROSITE" id="PS50968">
    <property type="entry name" value="BIOTINYL_LIPOYL"/>
    <property type="match status" value="1"/>
</dbReference>
<dbReference type="PANTHER" id="PTHR45266">
    <property type="entry name" value="OXALOACETATE DECARBOXYLASE ALPHA CHAIN"/>
    <property type="match status" value="1"/>
</dbReference>
<name>A0A381QM73_9ZZZZ</name>
<accession>A0A381QM73</accession>
<dbReference type="PRINTS" id="PR01071">
    <property type="entry name" value="ACOABIOTINCC"/>
</dbReference>
<dbReference type="CDD" id="cd06850">
    <property type="entry name" value="biotinyl_domain"/>
    <property type="match status" value="1"/>
</dbReference>
<dbReference type="GO" id="GO:0006633">
    <property type="term" value="P:fatty acid biosynthetic process"/>
    <property type="evidence" value="ECO:0007669"/>
    <property type="project" value="UniProtKB-UniPathway"/>
</dbReference>
<dbReference type="InterPro" id="IPR001882">
    <property type="entry name" value="Biotin_BS"/>
</dbReference>
<gene>
    <name evidence="9" type="ORF">METZ01_LOCUS33004</name>
</gene>
<keyword evidence="4" id="KW-0276">Fatty acid metabolism</keyword>
<reference evidence="9" key="1">
    <citation type="submission" date="2018-05" db="EMBL/GenBank/DDBJ databases">
        <authorList>
            <person name="Lanie J.A."/>
            <person name="Ng W.-L."/>
            <person name="Kazmierczak K.M."/>
            <person name="Andrzejewski T.M."/>
            <person name="Davidsen T.M."/>
            <person name="Wayne K.J."/>
            <person name="Tettelin H."/>
            <person name="Glass J.I."/>
            <person name="Rusch D."/>
            <person name="Podicherti R."/>
            <person name="Tsui H.-C.T."/>
            <person name="Winkler M.E."/>
        </authorList>
    </citation>
    <scope>NUCLEOTIDE SEQUENCE</scope>
</reference>
<keyword evidence="5" id="KW-0443">Lipid metabolism</keyword>
<dbReference type="GO" id="GO:0003989">
    <property type="term" value="F:acetyl-CoA carboxylase activity"/>
    <property type="evidence" value="ECO:0007669"/>
    <property type="project" value="InterPro"/>
</dbReference>
<dbReference type="UniPathway" id="UPA00094"/>
<keyword evidence="7" id="KW-0092">Biotin</keyword>
<dbReference type="PANTHER" id="PTHR45266:SF3">
    <property type="entry name" value="OXALOACETATE DECARBOXYLASE ALPHA CHAIN"/>
    <property type="match status" value="1"/>
</dbReference>
<evidence type="ECO:0000256" key="2">
    <source>
        <dbReference type="ARBA" id="ARBA00017562"/>
    </source>
</evidence>
<dbReference type="EMBL" id="UINC01001416">
    <property type="protein sequence ID" value="SUZ80150.1"/>
    <property type="molecule type" value="Genomic_DNA"/>
</dbReference>
<dbReference type="InterPro" id="IPR001249">
    <property type="entry name" value="AcCoA_biotinCC"/>
</dbReference>
<dbReference type="Gene3D" id="2.40.50.100">
    <property type="match status" value="1"/>
</dbReference>
<keyword evidence="3" id="KW-0444">Lipid biosynthesis</keyword>
<dbReference type="PROSITE" id="PS00188">
    <property type="entry name" value="BIOTIN"/>
    <property type="match status" value="1"/>
</dbReference>
<comment type="pathway">
    <text evidence="1">Lipid metabolism; fatty acid biosynthesis.</text>
</comment>
<evidence type="ECO:0000256" key="6">
    <source>
        <dbReference type="ARBA" id="ARBA00023160"/>
    </source>
</evidence>
<dbReference type="AlphaFoldDB" id="A0A381QM73"/>
<dbReference type="SUPFAM" id="SSF51230">
    <property type="entry name" value="Single hybrid motif"/>
    <property type="match status" value="1"/>
</dbReference>
<feature type="domain" description="Lipoyl-binding" evidence="8">
    <location>
        <begin position="69"/>
        <end position="145"/>
    </location>
</feature>
<organism evidence="9">
    <name type="scientific">marine metagenome</name>
    <dbReference type="NCBI Taxonomy" id="408172"/>
    <lineage>
        <taxon>unclassified sequences</taxon>
        <taxon>metagenomes</taxon>
        <taxon>ecological metagenomes</taxon>
    </lineage>
</organism>
<proteinExistence type="predicted"/>
<protein>
    <recommendedName>
        <fullName evidence="2">Biotin carboxyl carrier protein of acetyl-CoA carboxylase</fullName>
    </recommendedName>
</protein>
<dbReference type="NCBIfam" id="TIGR00531">
    <property type="entry name" value="BCCP"/>
    <property type="match status" value="1"/>
</dbReference>
<keyword evidence="6" id="KW-0275">Fatty acid biosynthesis</keyword>
<evidence type="ECO:0000256" key="1">
    <source>
        <dbReference type="ARBA" id="ARBA00005194"/>
    </source>
</evidence>
<dbReference type="InterPro" id="IPR050709">
    <property type="entry name" value="Biotin_Carboxyl_Carrier/Decarb"/>
</dbReference>
<evidence type="ECO:0000259" key="8">
    <source>
        <dbReference type="PROSITE" id="PS50968"/>
    </source>
</evidence>